<accession>A0A7J6I5D3</accession>
<organism evidence="5 6">
    <name type="scientific">Cannabis sativa</name>
    <name type="common">Hemp</name>
    <name type="synonym">Marijuana</name>
    <dbReference type="NCBI Taxonomy" id="3483"/>
    <lineage>
        <taxon>Eukaryota</taxon>
        <taxon>Viridiplantae</taxon>
        <taxon>Streptophyta</taxon>
        <taxon>Embryophyta</taxon>
        <taxon>Tracheophyta</taxon>
        <taxon>Spermatophyta</taxon>
        <taxon>Magnoliopsida</taxon>
        <taxon>eudicotyledons</taxon>
        <taxon>Gunneridae</taxon>
        <taxon>Pentapetalae</taxon>
        <taxon>rosids</taxon>
        <taxon>fabids</taxon>
        <taxon>Rosales</taxon>
        <taxon>Cannabaceae</taxon>
        <taxon>Cannabis</taxon>
    </lineage>
</organism>
<evidence type="ECO:0000256" key="2">
    <source>
        <dbReference type="ARBA" id="ARBA00023136"/>
    </source>
</evidence>
<evidence type="ECO:0000313" key="6">
    <source>
        <dbReference type="Proteomes" id="UP000583929"/>
    </source>
</evidence>
<dbReference type="PANTHER" id="PTHR31234:SF2">
    <property type="entry name" value="OS05G0199100 PROTEIN"/>
    <property type="match status" value="1"/>
</dbReference>
<keyword evidence="6" id="KW-1185">Reference proteome</keyword>
<keyword evidence="2 4" id="KW-0472">Membrane</keyword>
<keyword evidence="4" id="KW-0812">Transmembrane</keyword>
<dbReference type="GO" id="GO:0005886">
    <property type="term" value="C:plasma membrane"/>
    <property type="evidence" value="ECO:0007669"/>
    <property type="project" value="TreeGrafter"/>
</dbReference>
<reference evidence="5 6" key="1">
    <citation type="journal article" date="2020" name="bioRxiv">
        <title>Sequence and annotation of 42 cannabis genomes reveals extensive copy number variation in cannabinoid synthesis and pathogen resistance genes.</title>
        <authorList>
            <person name="Mckernan K.J."/>
            <person name="Helbert Y."/>
            <person name="Kane L.T."/>
            <person name="Ebling H."/>
            <person name="Zhang L."/>
            <person name="Liu B."/>
            <person name="Eaton Z."/>
            <person name="Mclaughlin S."/>
            <person name="Kingan S."/>
            <person name="Baybayan P."/>
            <person name="Concepcion G."/>
            <person name="Jordan M."/>
            <person name="Riva A."/>
            <person name="Barbazuk W."/>
            <person name="Harkins T."/>
        </authorList>
    </citation>
    <scope>NUCLEOTIDE SEQUENCE [LARGE SCALE GENOMIC DNA]</scope>
    <source>
        <strain evidence="6">cv. Jamaican Lion 4</strain>
        <tissue evidence="5">Leaf</tissue>
    </source>
</reference>
<evidence type="ECO:0000313" key="5">
    <source>
        <dbReference type="EMBL" id="KAF4402804.1"/>
    </source>
</evidence>
<evidence type="ECO:0000256" key="1">
    <source>
        <dbReference type="ARBA" id="ARBA00004370"/>
    </source>
</evidence>
<dbReference type="EMBL" id="JAATIQ010000006">
    <property type="protein sequence ID" value="KAF4402804.1"/>
    <property type="molecule type" value="Genomic_DNA"/>
</dbReference>
<feature type="transmembrane region" description="Helical" evidence="4">
    <location>
        <begin position="48"/>
        <end position="71"/>
    </location>
</feature>
<dbReference type="Proteomes" id="UP000583929">
    <property type="component" value="Unassembled WGS sequence"/>
</dbReference>
<protein>
    <recommendedName>
        <fullName evidence="7">Late embryogenesis abundant protein LEA-2 subgroup domain-containing protein</fullName>
    </recommendedName>
</protein>
<evidence type="ECO:0000256" key="3">
    <source>
        <dbReference type="SAM" id="MobiDB-lite"/>
    </source>
</evidence>
<comment type="subcellular location">
    <subcellularLocation>
        <location evidence="1">Membrane</location>
    </subcellularLocation>
</comment>
<evidence type="ECO:0000256" key="4">
    <source>
        <dbReference type="SAM" id="Phobius"/>
    </source>
</evidence>
<dbReference type="GO" id="GO:0098542">
    <property type="term" value="P:defense response to other organism"/>
    <property type="evidence" value="ECO:0007669"/>
    <property type="project" value="InterPro"/>
</dbReference>
<sequence length="251" mass="28342">MKDDQEKQTTTSNSPDPQPICRQNSVYRPGRGANSECCSRCCCSCLRLLFLILVVAIVLTGLAITISCIIINPHQMKFHVAHAAFTKFDYVSAKKTLHFKLTLNVTIRNPNKRIGIHSDSSTDTNICAYYDDKFLGVGLSNLLSLYLPPGASSPFDYSWVSFEGMKTVSFDSGEMKRFNRRKSDGIFPLFIKVKMVNSFKVDQMHIGDFRSTVKCRLKIPLVNGTNNSNNNRFKATECVYHLNPFPIIYTE</sequence>
<comment type="caution">
    <text evidence="5">The sequence shown here is derived from an EMBL/GenBank/DDBJ whole genome shotgun (WGS) entry which is preliminary data.</text>
</comment>
<feature type="compositionally biased region" description="Polar residues" evidence="3">
    <location>
        <begin position="8"/>
        <end position="21"/>
    </location>
</feature>
<dbReference type="PANTHER" id="PTHR31234">
    <property type="entry name" value="LATE EMBRYOGENESIS ABUNDANT (LEA) HYDROXYPROLINE-RICH GLYCOPROTEIN FAMILY"/>
    <property type="match status" value="1"/>
</dbReference>
<evidence type="ECO:0008006" key="7">
    <source>
        <dbReference type="Google" id="ProtNLM"/>
    </source>
</evidence>
<feature type="region of interest" description="Disordered" evidence="3">
    <location>
        <begin position="1"/>
        <end position="21"/>
    </location>
</feature>
<dbReference type="AlphaFoldDB" id="A0A7J6I5D3"/>
<keyword evidence="4" id="KW-1133">Transmembrane helix</keyword>
<dbReference type="InterPro" id="IPR044839">
    <property type="entry name" value="NDR1-like"/>
</dbReference>
<name>A0A7J6I5D3_CANSA</name>
<gene>
    <name evidence="5" type="ORF">G4B88_010256</name>
</gene>
<proteinExistence type="predicted"/>